<reference evidence="3" key="1">
    <citation type="submission" date="2018-05" db="EMBL/GenBank/DDBJ databases">
        <authorList>
            <person name="Lanie J.A."/>
            <person name="Ng W.-L."/>
            <person name="Kazmierczak K.M."/>
            <person name="Andrzejewski T.M."/>
            <person name="Davidsen T.M."/>
            <person name="Wayne K.J."/>
            <person name="Tettelin H."/>
            <person name="Glass J.I."/>
            <person name="Rusch D."/>
            <person name="Podicherti R."/>
            <person name="Tsui H.-C.T."/>
            <person name="Winkler M.E."/>
        </authorList>
    </citation>
    <scope>NUCLEOTIDE SEQUENCE</scope>
</reference>
<dbReference type="PANTHER" id="PTHR43007">
    <property type="entry name" value="2-PHOSPHO-L-LACTATE TRANSFERASE"/>
    <property type="match status" value="1"/>
</dbReference>
<evidence type="ECO:0000256" key="2">
    <source>
        <dbReference type="ARBA" id="ARBA00022842"/>
    </source>
</evidence>
<dbReference type="InterPro" id="IPR038136">
    <property type="entry name" value="CofD-like_dom_sf"/>
</dbReference>
<dbReference type="PANTHER" id="PTHR43007:SF1">
    <property type="entry name" value="2-PHOSPHO-L-LACTATE TRANSFERASE"/>
    <property type="match status" value="1"/>
</dbReference>
<dbReference type="InterPro" id="IPR002882">
    <property type="entry name" value="CofD"/>
</dbReference>
<dbReference type="Gene3D" id="1.10.8.240">
    <property type="entry name" value="CofD-like domain"/>
    <property type="match status" value="1"/>
</dbReference>
<dbReference type="GO" id="GO:0043743">
    <property type="term" value="F:LPPG:FO 2-phospho-L-lactate transferase activity"/>
    <property type="evidence" value="ECO:0007669"/>
    <property type="project" value="InterPro"/>
</dbReference>
<dbReference type="InterPro" id="IPR010115">
    <property type="entry name" value="FbiA/CofD"/>
</dbReference>
<sequence>MIIGNIGDDFVHLGLNISPDLDTLMYTLSGKSDSDKGWGLANESWTVMQALEKMGGETWFKLGDMDLATHLERTHRLRAGVSLTEITSYFCQQFGIEARIIPVSNDRVHTIVETPDGDMTFQDYFVRERCKPTVSGLSFQGADKALPNPELIETLQNQSLQAVVICPSNPFLSIDPILAVRGVREELRACSAPVIAVSPIVGGNAVKGPTKKNLRELGHPVSATAIANYYRDFIDGFIVDIQDEATAPEIQKLDIAVKVSNTMMTDLTTKIELAQTVLNFSSCCGKCTKRFKEKDSPCGP</sequence>
<dbReference type="Pfam" id="PF01933">
    <property type="entry name" value="CofD"/>
    <property type="match status" value="1"/>
</dbReference>
<dbReference type="SUPFAM" id="SSF142338">
    <property type="entry name" value="CofD-like"/>
    <property type="match status" value="1"/>
</dbReference>
<organism evidence="3">
    <name type="scientific">marine metagenome</name>
    <dbReference type="NCBI Taxonomy" id="408172"/>
    <lineage>
        <taxon>unclassified sequences</taxon>
        <taxon>metagenomes</taxon>
        <taxon>ecological metagenomes</taxon>
    </lineage>
</organism>
<keyword evidence="2" id="KW-0460">Magnesium</keyword>
<proteinExistence type="inferred from homology"/>
<keyword evidence="1" id="KW-0808">Transferase</keyword>
<dbReference type="HAMAP" id="MF_01257">
    <property type="entry name" value="CofD"/>
    <property type="match status" value="1"/>
</dbReference>
<dbReference type="Gene3D" id="3.40.50.10680">
    <property type="entry name" value="CofD-like domains"/>
    <property type="match status" value="1"/>
</dbReference>
<dbReference type="EMBL" id="UINC01000432">
    <property type="protein sequence ID" value="SUZ55175.1"/>
    <property type="molecule type" value="Genomic_DNA"/>
</dbReference>
<dbReference type="NCBIfam" id="TIGR01819">
    <property type="entry name" value="F420_cofD"/>
    <property type="match status" value="1"/>
</dbReference>
<protein>
    <recommendedName>
        <fullName evidence="4">2-phospho-L-lactate transferase</fullName>
    </recommendedName>
</protein>
<evidence type="ECO:0000313" key="3">
    <source>
        <dbReference type="EMBL" id="SUZ55175.1"/>
    </source>
</evidence>
<dbReference type="AlphaFoldDB" id="A0A381NKT6"/>
<evidence type="ECO:0008006" key="4">
    <source>
        <dbReference type="Google" id="ProtNLM"/>
    </source>
</evidence>
<dbReference type="CDD" id="cd07186">
    <property type="entry name" value="CofD_like"/>
    <property type="match status" value="1"/>
</dbReference>
<gene>
    <name evidence="3" type="ORF">METZ01_LOCUS8029</name>
</gene>
<dbReference type="GO" id="GO:0000287">
    <property type="term" value="F:magnesium ion binding"/>
    <property type="evidence" value="ECO:0007669"/>
    <property type="project" value="InterPro"/>
</dbReference>
<name>A0A381NKT6_9ZZZZ</name>
<accession>A0A381NKT6</accession>
<evidence type="ECO:0000256" key="1">
    <source>
        <dbReference type="ARBA" id="ARBA00022679"/>
    </source>
</evidence>